<reference evidence="3" key="1">
    <citation type="submission" date="2019-02" db="EMBL/GenBank/DDBJ databases">
        <authorList>
            <person name="Li S.-H."/>
        </authorList>
    </citation>
    <scope>NUCLEOTIDE SEQUENCE</scope>
    <source>
        <strain evidence="3">IMCC14734</strain>
    </source>
</reference>
<dbReference type="InterPro" id="IPR007835">
    <property type="entry name" value="MOFRL"/>
</dbReference>
<dbReference type="InterPro" id="IPR037035">
    <property type="entry name" value="GK-like_C_sf"/>
</dbReference>
<dbReference type="Pfam" id="PF05161">
    <property type="entry name" value="MOFRL"/>
    <property type="match status" value="1"/>
</dbReference>
<accession>A0ABT3TI03</accession>
<evidence type="ECO:0000259" key="1">
    <source>
        <dbReference type="Pfam" id="PF05161"/>
    </source>
</evidence>
<dbReference type="SUPFAM" id="SSF82544">
    <property type="entry name" value="GckA/TtuD-like"/>
    <property type="match status" value="1"/>
</dbReference>
<organism evidence="3 4">
    <name type="scientific">Candidatus Litorirhabdus singularis</name>
    <dbReference type="NCBI Taxonomy" id="2518993"/>
    <lineage>
        <taxon>Bacteria</taxon>
        <taxon>Pseudomonadati</taxon>
        <taxon>Pseudomonadota</taxon>
        <taxon>Gammaproteobacteria</taxon>
        <taxon>Cellvibrionales</taxon>
        <taxon>Halieaceae</taxon>
        <taxon>Candidatus Litorirhabdus</taxon>
    </lineage>
</organism>
<dbReference type="InterPro" id="IPR025286">
    <property type="entry name" value="MOFRL_assoc_dom"/>
</dbReference>
<keyword evidence="3" id="KW-0418">Kinase</keyword>
<dbReference type="InterPro" id="IPR039760">
    <property type="entry name" value="MOFRL_protein"/>
</dbReference>
<dbReference type="GO" id="GO:0016301">
    <property type="term" value="F:kinase activity"/>
    <property type="evidence" value="ECO:0007669"/>
    <property type="project" value="UniProtKB-KW"/>
</dbReference>
<evidence type="ECO:0000313" key="3">
    <source>
        <dbReference type="EMBL" id="MCX2981906.1"/>
    </source>
</evidence>
<dbReference type="InterPro" id="IPR038614">
    <property type="entry name" value="GK_N_sf"/>
</dbReference>
<protein>
    <submittedName>
        <fullName evidence="3">Glycerate kinase</fullName>
    </submittedName>
</protein>
<keyword evidence="4" id="KW-1185">Reference proteome</keyword>
<sequence>MDSEKIAHIRALLRELFGVAVAAAQPAEVMTEYLPDAPHGRTLVLGAGKAAAAMAAFIDKNWDAPLSGMVVTRHGQAADCGRITVREAAHPVPDENSVAAATEALGLCADLSHEDLVICLISGGGSALLSLPGGDISLAEKQEINRQLLSSGASINEINVVRKHLSAIKGGRLALACAPARVVTLLISDVPGDDAQLIASGPTLPDPATVADALAVIERFELKLPPSALRYLDSDQAETPKPGHPAFVGNEVHVVAAPQLSLEAAADHLRAQGMAVMILSDAVEGESREVGKVLAGIAQQVRHRGQPLAAPCILLSGGETTVTLGSVGRSQGKGGPNSEFALGLALALGGAPGIVALAADTDGIDGSENNAGSLIDETTLQRARERGLDATGLLAANQSWLFFDALGDLIVTGPTDTNVNDFRAIYIDSSGAEA</sequence>
<feature type="domain" description="MOFRL-associated" evidence="2">
    <location>
        <begin position="13"/>
        <end position="232"/>
    </location>
</feature>
<dbReference type="EMBL" id="SHNN01000002">
    <property type="protein sequence ID" value="MCX2981906.1"/>
    <property type="molecule type" value="Genomic_DNA"/>
</dbReference>
<dbReference type="Gene3D" id="3.40.50.10180">
    <property type="entry name" value="Glycerate kinase, MOFRL-like N-terminal domain"/>
    <property type="match status" value="1"/>
</dbReference>
<dbReference type="Gene3D" id="3.40.1480.10">
    <property type="entry name" value="MOFRL domain"/>
    <property type="match status" value="1"/>
</dbReference>
<name>A0ABT3TI03_9GAMM</name>
<comment type="caution">
    <text evidence="3">The sequence shown here is derived from an EMBL/GenBank/DDBJ whole genome shotgun (WGS) entry which is preliminary data.</text>
</comment>
<dbReference type="PANTHER" id="PTHR12227:SF0">
    <property type="entry name" value="GLYCERATE KINASE"/>
    <property type="match status" value="1"/>
</dbReference>
<dbReference type="Proteomes" id="UP001143362">
    <property type="component" value="Unassembled WGS sequence"/>
</dbReference>
<dbReference type="RefSeq" id="WP_279245901.1">
    <property type="nucleotide sequence ID" value="NZ_SHNN01000002.1"/>
</dbReference>
<proteinExistence type="predicted"/>
<evidence type="ECO:0000313" key="4">
    <source>
        <dbReference type="Proteomes" id="UP001143362"/>
    </source>
</evidence>
<feature type="domain" description="MOFRL" evidence="1">
    <location>
        <begin position="312"/>
        <end position="421"/>
    </location>
</feature>
<evidence type="ECO:0000259" key="2">
    <source>
        <dbReference type="Pfam" id="PF13660"/>
    </source>
</evidence>
<gene>
    <name evidence="3" type="ORF">EYC98_13670</name>
</gene>
<keyword evidence="3" id="KW-0808">Transferase</keyword>
<dbReference type="Pfam" id="PF13660">
    <property type="entry name" value="DUF4147"/>
    <property type="match status" value="1"/>
</dbReference>
<dbReference type="PANTHER" id="PTHR12227">
    <property type="entry name" value="GLYCERATE KINASE"/>
    <property type="match status" value="1"/>
</dbReference>